<reference evidence="1" key="1">
    <citation type="journal article" date="2014" name="Nat. Commun.">
        <title>The tobacco genome sequence and its comparison with those of tomato and potato.</title>
        <authorList>
            <person name="Sierro N."/>
            <person name="Battey J.N."/>
            <person name="Ouadi S."/>
            <person name="Bakaher N."/>
            <person name="Bovet L."/>
            <person name="Willig A."/>
            <person name="Goepfert S."/>
            <person name="Peitsch M.C."/>
            <person name="Ivanov N.V."/>
        </authorList>
    </citation>
    <scope>NUCLEOTIDE SEQUENCE [LARGE SCALE GENOMIC DNA]</scope>
</reference>
<accession>A0AC58UGY4</accession>
<sequence length="165" mass="18486">MDDQYSFKGILSNEPNENPDFFNWNRVKVKYCDGSSFTGDIEEVDPVTGLHFRGARVFLAIMEDLLYKGMWKAENAILSGTSPGGLASILHCDKFRSFFSTSARVKCISDAGFFLNIKTILGEPHIEELYKRVATLHGSTKNLPRSCTSSYLDPSLVRSSNLFVE</sequence>
<name>A0AC58UGY4_TOBAC</name>
<evidence type="ECO:0000313" key="1">
    <source>
        <dbReference type="Proteomes" id="UP000790787"/>
    </source>
</evidence>
<protein>
    <submittedName>
        <fullName evidence="2">Pectin acetylesterase 8-like</fullName>
    </submittedName>
</protein>
<proteinExistence type="predicted"/>
<dbReference type="RefSeq" id="XP_075108752.1">
    <property type="nucleotide sequence ID" value="XM_075252651.1"/>
</dbReference>
<evidence type="ECO:0000313" key="2">
    <source>
        <dbReference type="RefSeq" id="XP_075108752.1"/>
    </source>
</evidence>
<reference evidence="2" key="2">
    <citation type="submission" date="2025-08" db="UniProtKB">
        <authorList>
            <consortium name="RefSeq"/>
        </authorList>
    </citation>
    <scope>IDENTIFICATION</scope>
    <source>
        <tissue evidence="2">Leaf</tissue>
    </source>
</reference>
<organism evidence="1 2">
    <name type="scientific">Nicotiana tabacum</name>
    <name type="common">Common tobacco</name>
    <dbReference type="NCBI Taxonomy" id="4097"/>
    <lineage>
        <taxon>Eukaryota</taxon>
        <taxon>Viridiplantae</taxon>
        <taxon>Streptophyta</taxon>
        <taxon>Embryophyta</taxon>
        <taxon>Tracheophyta</taxon>
        <taxon>Spermatophyta</taxon>
        <taxon>Magnoliopsida</taxon>
        <taxon>eudicotyledons</taxon>
        <taxon>Gunneridae</taxon>
        <taxon>Pentapetalae</taxon>
        <taxon>asterids</taxon>
        <taxon>lamiids</taxon>
        <taxon>Solanales</taxon>
        <taxon>Solanaceae</taxon>
        <taxon>Nicotianoideae</taxon>
        <taxon>Nicotianeae</taxon>
        <taxon>Nicotiana</taxon>
    </lineage>
</organism>
<dbReference type="Proteomes" id="UP000790787">
    <property type="component" value="Chromosome 5"/>
</dbReference>
<keyword evidence="1" id="KW-1185">Reference proteome</keyword>
<gene>
    <name evidence="2" type="primary">LOC107775875</name>
</gene>